<reference evidence="1 2" key="1">
    <citation type="journal article" date="2016" name="Environ. Microbiol.">
        <title>New Methyloceanibacter diversity from North Sea sediments includes methanotroph containing solely the soluble methane monooxygenase.</title>
        <authorList>
            <person name="Vekeman B."/>
            <person name="Kerckhof F.M."/>
            <person name="Cremers G."/>
            <person name="de Vos P."/>
            <person name="Vandamme P."/>
            <person name="Boon N."/>
            <person name="Op den Camp H.J."/>
            <person name="Heylen K."/>
        </authorList>
    </citation>
    <scope>NUCLEOTIDE SEQUENCE [LARGE SCALE GENOMIC DNA]</scope>
    <source>
        <strain evidence="1 2">R-67175</strain>
    </source>
</reference>
<accession>A0A1E3VXL2</accession>
<organism evidence="1 2">
    <name type="scientific">Methyloceanibacter superfactus</name>
    <dbReference type="NCBI Taxonomy" id="1774969"/>
    <lineage>
        <taxon>Bacteria</taxon>
        <taxon>Pseudomonadati</taxon>
        <taxon>Pseudomonadota</taxon>
        <taxon>Alphaproteobacteria</taxon>
        <taxon>Hyphomicrobiales</taxon>
        <taxon>Hyphomicrobiaceae</taxon>
        <taxon>Methyloceanibacter</taxon>
    </lineage>
</organism>
<protein>
    <recommendedName>
        <fullName evidence="3">3-keto-disaccharide hydrolase domain-containing protein</fullName>
    </recommendedName>
</protein>
<name>A0A1E3VXL2_9HYPH</name>
<dbReference type="EMBL" id="LPWF01000023">
    <property type="protein sequence ID" value="ODR98295.1"/>
    <property type="molecule type" value="Genomic_DNA"/>
</dbReference>
<gene>
    <name evidence="1" type="ORF">AUC69_10460</name>
</gene>
<keyword evidence="2" id="KW-1185">Reference proteome</keyword>
<evidence type="ECO:0000313" key="2">
    <source>
        <dbReference type="Proteomes" id="UP000094472"/>
    </source>
</evidence>
<comment type="caution">
    <text evidence="1">The sequence shown here is derived from an EMBL/GenBank/DDBJ whole genome shotgun (WGS) entry which is preliminary data.</text>
</comment>
<proteinExistence type="predicted"/>
<dbReference type="Gene3D" id="2.60.120.560">
    <property type="entry name" value="Exo-inulinase, domain 1"/>
    <property type="match status" value="1"/>
</dbReference>
<evidence type="ECO:0008006" key="3">
    <source>
        <dbReference type="Google" id="ProtNLM"/>
    </source>
</evidence>
<sequence length="191" mass="21188">MAASPALAKCNPDNALFEDNFEFMDVSWGEPNENIFVEDDALVVKGWRDQVNFTTQNEGANVCADLTVVETSKPANSPMGLVFWWADWDNYYYVWVWPDGGLEVRRIFKGKSSVVFTTETLALKKGVGETNQIELQLKPRDATIIVNGTKVQRFKGIQPKDGGIVGITATSPSDAPATFKFDNFIVSVPDE</sequence>
<dbReference type="AlphaFoldDB" id="A0A1E3VXL2"/>
<evidence type="ECO:0000313" key="1">
    <source>
        <dbReference type="EMBL" id="ODR98295.1"/>
    </source>
</evidence>
<dbReference type="Proteomes" id="UP000094472">
    <property type="component" value="Unassembled WGS sequence"/>
</dbReference>